<dbReference type="InterPro" id="IPR030547">
    <property type="entry name" value="XRCC2"/>
</dbReference>
<dbReference type="GO" id="GO:0005815">
    <property type="term" value="C:microtubule organizing center"/>
    <property type="evidence" value="ECO:0007669"/>
    <property type="project" value="TreeGrafter"/>
</dbReference>
<organism evidence="1 2">
    <name type="scientific">Elasticomyces elasticus</name>
    <dbReference type="NCBI Taxonomy" id="574655"/>
    <lineage>
        <taxon>Eukaryota</taxon>
        <taxon>Fungi</taxon>
        <taxon>Dikarya</taxon>
        <taxon>Ascomycota</taxon>
        <taxon>Pezizomycotina</taxon>
        <taxon>Dothideomycetes</taxon>
        <taxon>Dothideomycetidae</taxon>
        <taxon>Mycosphaerellales</taxon>
        <taxon>Teratosphaeriaceae</taxon>
        <taxon>Elasticomyces</taxon>
    </lineage>
</organism>
<comment type="caution">
    <text evidence="1">The sequence shown here is derived from an EMBL/GenBank/DDBJ whole genome shotgun (WGS) entry which is preliminary data.</text>
</comment>
<dbReference type="Proteomes" id="UP001310594">
    <property type="component" value="Unassembled WGS sequence"/>
</dbReference>
<dbReference type="GO" id="GO:0000724">
    <property type="term" value="P:double-strand break repair via homologous recombination"/>
    <property type="evidence" value="ECO:0007669"/>
    <property type="project" value="InterPro"/>
</dbReference>
<gene>
    <name evidence="1" type="ORF">LTR97_001321</name>
</gene>
<evidence type="ECO:0008006" key="3">
    <source>
        <dbReference type="Google" id="ProtNLM"/>
    </source>
</evidence>
<name>A0AAN7VVZ8_9PEZI</name>
<protein>
    <recommendedName>
        <fullName evidence="3">DNA recombination and repair protein Rad51-like C-terminal domain-containing protein</fullName>
    </recommendedName>
</protein>
<evidence type="ECO:0000313" key="1">
    <source>
        <dbReference type="EMBL" id="KAK5706333.1"/>
    </source>
</evidence>
<dbReference type="Gene3D" id="3.40.50.300">
    <property type="entry name" value="P-loop containing nucleotide triphosphate hydrolases"/>
    <property type="match status" value="1"/>
</dbReference>
<dbReference type="GO" id="GO:0033063">
    <property type="term" value="C:Rad51B-Rad51C-Rad51D-XRCC2 complex"/>
    <property type="evidence" value="ECO:0007669"/>
    <property type="project" value="InterPro"/>
</dbReference>
<dbReference type="PANTHER" id="PTHR46644:SF2">
    <property type="entry name" value="DNA REPAIR PROTEIN XRCC2"/>
    <property type="match status" value="1"/>
</dbReference>
<dbReference type="AlphaFoldDB" id="A0AAN7VVZ8"/>
<dbReference type="GO" id="GO:0042148">
    <property type="term" value="P:DNA strand invasion"/>
    <property type="evidence" value="ECO:0007669"/>
    <property type="project" value="TreeGrafter"/>
</dbReference>
<proteinExistence type="predicted"/>
<dbReference type="GO" id="GO:0005657">
    <property type="term" value="C:replication fork"/>
    <property type="evidence" value="ECO:0007669"/>
    <property type="project" value="InterPro"/>
</dbReference>
<dbReference type="CDD" id="cd19490">
    <property type="entry name" value="XRCC2"/>
    <property type="match status" value="1"/>
</dbReference>
<evidence type="ECO:0000313" key="2">
    <source>
        <dbReference type="Proteomes" id="UP001310594"/>
    </source>
</evidence>
<reference evidence="1" key="1">
    <citation type="submission" date="2023-08" db="EMBL/GenBank/DDBJ databases">
        <title>Black Yeasts Isolated from many extreme environments.</title>
        <authorList>
            <person name="Coleine C."/>
            <person name="Stajich J.E."/>
            <person name="Selbmann L."/>
        </authorList>
    </citation>
    <scope>NUCLEOTIDE SEQUENCE</scope>
    <source>
        <strain evidence="1">CCFEE 5810</strain>
    </source>
</reference>
<accession>A0AAN7VVZ8</accession>
<dbReference type="InterPro" id="IPR027417">
    <property type="entry name" value="P-loop_NTPase"/>
</dbReference>
<sequence length="348" mass="38107">MAADLGKKLLEEVEEMGLDEILAQLRLQHDRKASHFGVAQLDYLLSADDRSTKSAQRVVELTSTHPGGGATHLLYYLTALSVLPSNLGGNAACVVIIDTDGTFDVARLAHQLQFIVKDDTAPEQDLEDIVLSSLKHVHIFRPQSLASTTATLETLPSYLLDKSRHYSIDRAVGFVAIDSATAFYWQSKAEEENASIYASDPDLPPTTRPPSTYQQLTAALKASASALCCPLILTTHHLGPFPTNAHDSTQSLRPTLPAPLSNLPTLRLIVHRLPVRKFPAGISVEEARREAPNRQSAVDAGKFACVLNEWNVDERLLRRLQREGKISFGLRISNEGLTVDAVKNTTES</sequence>
<dbReference type="EMBL" id="JAVRQU010000002">
    <property type="protein sequence ID" value="KAK5706333.1"/>
    <property type="molecule type" value="Genomic_DNA"/>
</dbReference>
<dbReference type="SUPFAM" id="SSF52540">
    <property type="entry name" value="P-loop containing nucleoside triphosphate hydrolases"/>
    <property type="match status" value="1"/>
</dbReference>
<dbReference type="PANTHER" id="PTHR46644">
    <property type="entry name" value="DNA REPAIR PROTEIN XRCC2"/>
    <property type="match status" value="1"/>
</dbReference>
<dbReference type="GO" id="GO:0000400">
    <property type="term" value="F:four-way junction DNA binding"/>
    <property type="evidence" value="ECO:0007669"/>
    <property type="project" value="TreeGrafter"/>
</dbReference>